<dbReference type="EMBL" id="GEEE01014226">
    <property type="protein sequence ID" value="JAP48999.1"/>
    <property type="molecule type" value="Transcribed_RNA"/>
</dbReference>
<gene>
    <name evidence="2" type="ORF">TR136941</name>
</gene>
<organism evidence="2">
    <name type="scientific">Schistocephalus solidus</name>
    <name type="common">Tapeworm</name>
    <dbReference type="NCBI Taxonomy" id="70667"/>
    <lineage>
        <taxon>Eukaryota</taxon>
        <taxon>Metazoa</taxon>
        <taxon>Spiralia</taxon>
        <taxon>Lophotrochozoa</taxon>
        <taxon>Platyhelminthes</taxon>
        <taxon>Cestoda</taxon>
        <taxon>Eucestoda</taxon>
        <taxon>Diphyllobothriidea</taxon>
        <taxon>Diphyllobothriidae</taxon>
        <taxon>Schistocephalus</taxon>
    </lineage>
</organism>
<name>A0A0X3PAY0_SCHSO</name>
<reference evidence="2" key="1">
    <citation type="submission" date="2016-01" db="EMBL/GenBank/DDBJ databases">
        <title>Reference transcriptome for the parasite Schistocephalus solidus: insights into the molecular evolution of parasitism.</title>
        <authorList>
            <person name="Hebert F.O."/>
            <person name="Grambauer S."/>
            <person name="Barber I."/>
            <person name="Landry C.R."/>
            <person name="Aubin-Horth N."/>
        </authorList>
    </citation>
    <scope>NUCLEOTIDE SEQUENCE</scope>
</reference>
<evidence type="ECO:0000313" key="2">
    <source>
        <dbReference type="EMBL" id="JAP48999.1"/>
    </source>
</evidence>
<proteinExistence type="predicted"/>
<evidence type="ECO:0000256" key="1">
    <source>
        <dbReference type="SAM" id="MobiDB-lite"/>
    </source>
</evidence>
<protein>
    <submittedName>
        <fullName evidence="2">Uncharacterized protein</fullName>
    </submittedName>
</protein>
<sequence length="1178" mass="129121">MNLCELAGLLQSSGVTGSLPEKDVVNWIESFDKSELSGAVLSLFNAFLLRRHTSTTVTLGTYCSIHTTTALELMRLLPTFEVFFNPELSASISRENIFALEQTIADFLDYLLVRSSDPDLSYGNMLVLRTLCVLTWREAFTQSAAQILADVIARLLVEKLRGRTLRNLLIYLAASSTDVALILATVLRLTTHALRQLAPQLWESVEYPNFSKALALPREKSLHRLSSLYKRTFNFIHSDLPSEEFTDWISECQQLDSFLSASCTFLHSVCQARDQVRFSIDASAFEFTGQTDNVRARLAIAYDLYVTEACLWLTKFSQLRQSGGFPRASVNLSDADMHSLARLLIPRHLEAELLRGKDRASVDLSENKTLDMGNGHVSLIAWAVDKGYDVREYALAFLALDDLDDVAFSAKLLPHFLPRVHQLAVDGAVSVALIGRLSALRQKQLPFNHHLSLLKGILPLLTPTVKADLLGTLHSKPNSVKTPLPSSNSQFANQMRNFLNHLVAIDDVGQEAGVDRLRPWVSLSARSSDRLPCLSKESLIECELLLLTRPFGFLLEIIRLPADRRCAALLPTVHQIIEAVSYCFGVRIATTEQPGGAPLLNHFFLPHAQLLPYLSATVNSKISDLQAGAEVLQHYLPTKNLDSLQVSIAAQTLSFLKTSVPVSPEKLLAVTPKSEVVRDAPTSAAISQASEELGISCLSSLLDIPSTWALLPSLLKSLPPISELPGSPTLEQLYLMLTHAIRPLATSDSPLFVQAPEPALQLCEHLLNWIDGSLTLAVSASANTRLYLMQACVDVLNQSAHFCAGEDHPERTDLWKSLSRRVAHSLSSDPSLLWGCLDAFLTGNLSTCTLKFLPAGDVEGLLDLSIFTKRLKGNLQIVSSSGFSELSIEAGFLKTDNDSNSANGRGEEGGDRFSQTSTDKPHVTSSPISTSTLLTLLQLASASDSLWLATVESLLAAGRSSTPRRRWNSLSPARLLLSVFTFLRHICADNSCETAMRWGRAIGLIDQLVAARFLRLPYRIRCKFKDQGTSVVPPLIDWSPYVGCLDLFEFSLNLLALASASLPEAHLPSASDTRLLCLVCQTVESLVQRLRTRIVHSITSATNEDDDLSRHNILPQISALISEARSILLSCSQHIDGKSASATDDSALSLLYNATARLTASLELLEGSLSSALAEVNC</sequence>
<accession>A0A0X3PAY0</accession>
<feature type="region of interest" description="Disordered" evidence="1">
    <location>
        <begin position="897"/>
        <end position="925"/>
    </location>
</feature>
<dbReference type="AlphaFoldDB" id="A0A0X3PAY0"/>